<evidence type="ECO:0000256" key="1">
    <source>
        <dbReference type="ARBA" id="ARBA00004651"/>
    </source>
</evidence>
<feature type="transmembrane region" description="Helical" evidence="6">
    <location>
        <begin position="296"/>
        <end position="322"/>
    </location>
</feature>
<evidence type="ECO:0000256" key="2">
    <source>
        <dbReference type="ARBA" id="ARBA00022475"/>
    </source>
</evidence>
<feature type="transmembrane region" description="Helical" evidence="6">
    <location>
        <begin position="53"/>
        <end position="75"/>
    </location>
</feature>
<feature type="transmembrane region" description="Helical" evidence="6">
    <location>
        <begin position="349"/>
        <end position="368"/>
    </location>
</feature>
<dbReference type="STRING" id="2741.SAMN04489866_10584"/>
<dbReference type="PANTHER" id="PTHR42770:SF7">
    <property type="entry name" value="MEMBRANE PROTEIN"/>
    <property type="match status" value="1"/>
</dbReference>
<gene>
    <name evidence="7" type="ORF">SAMN04489866_10584</name>
</gene>
<dbReference type="InterPro" id="IPR050367">
    <property type="entry name" value="APC_superfamily"/>
</dbReference>
<protein>
    <submittedName>
        <fullName evidence="7">Amino acid transporter</fullName>
    </submittedName>
</protein>
<keyword evidence="2" id="KW-1003">Cell membrane</keyword>
<dbReference type="AlphaFoldDB" id="A0A1G6WLK9"/>
<keyword evidence="8" id="KW-1185">Reference proteome</keyword>
<keyword evidence="5 6" id="KW-0472">Membrane</keyword>
<feature type="transmembrane region" description="Helical" evidence="6">
    <location>
        <begin position="145"/>
        <end position="165"/>
    </location>
</feature>
<dbReference type="OrthoDB" id="178667at2"/>
<dbReference type="GO" id="GO:0022857">
    <property type="term" value="F:transmembrane transporter activity"/>
    <property type="evidence" value="ECO:0007669"/>
    <property type="project" value="InterPro"/>
</dbReference>
<evidence type="ECO:0000256" key="5">
    <source>
        <dbReference type="ARBA" id="ARBA00023136"/>
    </source>
</evidence>
<feature type="transmembrane region" description="Helical" evidence="6">
    <location>
        <begin position="374"/>
        <end position="395"/>
    </location>
</feature>
<evidence type="ECO:0000256" key="4">
    <source>
        <dbReference type="ARBA" id="ARBA00022989"/>
    </source>
</evidence>
<name>A0A1G6WLK9_PEPNI</name>
<feature type="transmembrane region" description="Helical" evidence="6">
    <location>
        <begin position="87"/>
        <end position="112"/>
    </location>
</feature>
<evidence type="ECO:0000256" key="3">
    <source>
        <dbReference type="ARBA" id="ARBA00022692"/>
    </source>
</evidence>
<evidence type="ECO:0000256" key="6">
    <source>
        <dbReference type="SAM" id="Phobius"/>
    </source>
</evidence>
<organism evidence="7 8">
    <name type="scientific">Peptococcus niger</name>
    <dbReference type="NCBI Taxonomy" id="2741"/>
    <lineage>
        <taxon>Bacteria</taxon>
        <taxon>Bacillati</taxon>
        <taxon>Bacillota</taxon>
        <taxon>Clostridia</taxon>
        <taxon>Eubacteriales</taxon>
        <taxon>Peptococcaceae</taxon>
        <taxon>Peptococcus</taxon>
    </lineage>
</organism>
<keyword evidence="4 6" id="KW-1133">Transmembrane helix</keyword>
<dbReference type="EMBL" id="FNAF01000005">
    <property type="protein sequence ID" value="SDD66772.1"/>
    <property type="molecule type" value="Genomic_DNA"/>
</dbReference>
<dbReference type="InterPro" id="IPR002293">
    <property type="entry name" value="AA/rel_permease1"/>
</dbReference>
<feature type="transmembrane region" description="Helical" evidence="6">
    <location>
        <begin position="216"/>
        <end position="234"/>
    </location>
</feature>
<accession>A0A1G6WLK9</accession>
<dbReference type="PANTHER" id="PTHR42770">
    <property type="entry name" value="AMINO ACID TRANSPORTER-RELATED"/>
    <property type="match status" value="1"/>
</dbReference>
<sequence>MSEKKTMQPTEDVKFEKALSPLSIWGLALGAMIGWGCFVLPGNEFLPKGGPLGSTIGLIIGAMMIIIISFSYSYLISKFPVAGGEFVYAYASFGKLPAFICGWFIAIAYWALIPMNGTAVGLIGRYLFPGILQHKVLYSVAGWEVYDGEIIVSILAILIVGLINMRGVKAAGWFQTAVALGLVGAILLVTAGVMISQPSLGDLKPYYPTGSSPIKGIFAIAAMAPWAFVGFDCIPQASEEYAFSNKKTKKLLISSIAIACLMYALMNLVTGIVLPWEEFLAEGHFWPTGFAVEMVVGKVGLLFLGIAMFCGIVSGLNAFYLAGSRLLYSMSLAGALPDPFKKLDSVYKVPRMAIVFMMVLAIIAPFFGRQVLSWLVDMTSVGAAMGFAFTTASAARFAWRHENRSQMVISLIGLAFAVFFLSLLLLPFTPGTLSLEAWICLIIWLVIGAVFYFIKREDYRQSNQLEESIRDLSDESEHDHLVF</sequence>
<comment type="subcellular location">
    <subcellularLocation>
        <location evidence="1">Cell membrane</location>
        <topology evidence="1">Multi-pass membrane protein</topology>
    </subcellularLocation>
</comment>
<dbReference type="GO" id="GO:0005886">
    <property type="term" value="C:plasma membrane"/>
    <property type="evidence" value="ECO:0007669"/>
    <property type="project" value="UniProtKB-SubCell"/>
</dbReference>
<keyword evidence="3 6" id="KW-0812">Transmembrane</keyword>
<reference evidence="7 8" key="1">
    <citation type="submission" date="2016-10" db="EMBL/GenBank/DDBJ databases">
        <authorList>
            <person name="de Groot N.N."/>
        </authorList>
    </citation>
    <scope>NUCLEOTIDE SEQUENCE [LARGE SCALE GENOMIC DNA]</scope>
    <source>
        <strain evidence="7 8">DSM 20475</strain>
    </source>
</reference>
<feature type="transmembrane region" description="Helical" evidence="6">
    <location>
        <begin position="21"/>
        <end position="41"/>
    </location>
</feature>
<dbReference type="Proteomes" id="UP000198995">
    <property type="component" value="Unassembled WGS sequence"/>
</dbReference>
<dbReference type="Pfam" id="PF13520">
    <property type="entry name" value="AA_permease_2"/>
    <property type="match status" value="1"/>
</dbReference>
<dbReference type="PIRSF" id="PIRSF006060">
    <property type="entry name" value="AA_transporter"/>
    <property type="match status" value="1"/>
</dbReference>
<dbReference type="RefSeq" id="WP_091791757.1">
    <property type="nucleotide sequence ID" value="NZ_FNAF01000005.1"/>
</dbReference>
<evidence type="ECO:0000313" key="8">
    <source>
        <dbReference type="Proteomes" id="UP000198995"/>
    </source>
</evidence>
<evidence type="ECO:0000313" key="7">
    <source>
        <dbReference type="EMBL" id="SDD66772.1"/>
    </source>
</evidence>
<feature type="transmembrane region" description="Helical" evidence="6">
    <location>
        <begin position="255"/>
        <end position="276"/>
    </location>
</feature>
<dbReference type="Gene3D" id="1.20.1740.10">
    <property type="entry name" value="Amino acid/polyamine transporter I"/>
    <property type="match status" value="1"/>
</dbReference>
<feature type="transmembrane region" description="Helical" evidence="6">
    <location>
        <begin position="435"/>
        <end position="454"/>
    </location>
</feature>
<proteinExistence type="predicted"/>
<feature type="transmembrane region" description="Helical" evidence="6">
    <location>
        <begin position="407"/>
        <end position="429"/>
    </location>
</feature>
<feature type="transmembrane region" description="Helical" evidence="6">
    <location>
        <begin position="177"/>
        <end position="196"/>
    </location>
</feature>